<dbReference type="AlphaFoldDB" id="A0A671UT40"/>
<comment type="subcellular location">
    <subcellularLocation>
        <location evidence="1">Cell junction</location>
        <location evidence="1">Tight junction</location>
    </subcellularLocation>
    <subcellularLocation>
        <location evidence="2">Cell membrane</location>
        <topology evidence="2">Multi-pass membrane protein</topology>
    </subcellularLocation>
</comment>
<dbReference type="GO" id="GO:0005886">
    <property type="term" value="C:plasma membrane"/>
    <property type="evidence" value="ECO:0007669"/>
    <property type="project" value="UniProtKB-SubCell"/>
</dbReference>
<feature type="transmembrane region" description="Helical" evidence="11">
    <location>
        <begin position="7"/>
        <end position="27"/>
    </location>
</feature>
<dbReference type="Proteomes" id="UP000472265">
    <property type="component" value="Chromosome 9"/>
</dbReference>
<evidence type="ECO:0000256" key="1">
    <source>
        <dbReference type="ARBA" id="ARBA00004435"/>
    </source>
</evidence>
<evidence type="ECO:0000256" key="8">
    <source>
        <dbReference type="ARBA" id="ARBA00022989"/>
    </source>
</evidence>
<dbReference type="InterPro" id="IPR017974">
    <property type="entry name" value="Claudin_CS"/>
</dbReference>
<dbReference type="InParanoid" id="A0A671UT40"/>
<evidence type="ECO:0000256" key="9">
    <source>
        <dbReference type="ARBA" id="ARBA00023136"/>
    </source>
</evidence>
<dbReference type="Ensembl" id="ENSSAUT00010017860.1">
    <property type="protein sequence ID" value="ENSSAUP00010016881.1"/>
    <property type="gene ID" value="ENSSAUG00010007749.1"/>
</dbReference>
<keyword evidence="6 11" id="KW-0812">Transmembrane</keyword>
<dbReference type="Pfam" id="PF00822">
    <property type="entry name" value="PMP22_Claudin"/>
    <property type="match status" value="1"/>
</dbReference>
<evidence type="ECO:0000256" key="11">
    <source>
        <dbReference type="SAM" id="Phobius"/>
    </source>
</evidence>
<feature type="region of interest" description="Disordered" evidence="10">
    <location>
        <begin position="242"/>
        <end position="265"/>
    </location>
</feature>
<evidence type="ECO:0000256" key="10">
    <source>
        <dbReference type="SAM" id="MobiDB-lite"/>
    </source>
</evidence>
<evidence type="ECO:0000256" key="5">
    <source>
        <dbReference type="ARBA" id="ARBA00022475"/>
    </source>
</evidence>
<keyword evidence="8 11" id="KW-1133">Transmembrane helix</keyword>
<reference evidence="12" key="3">
    <citation type="submission" date="2025-09" db="UniProtKB">
        <authorList>
            <consortium name="Ensembl"/>
        </authorList>
    </citation>
    <scope>IDENTIFICATION</scope>
</reference>
<name>A0A671UT40_SPAAU</name>
<feature type="transmembrane region" description="Helical" evidence="11">
    <location>
        <begin position="145"/>
        <end position="171"/>
    </location>
</feature>
<evidence type="ECO:0000256" key="3">
    <source>
        <dbReference type="ARBA" id="ARBA00008295"/>
    </source>
</evidence>
<dbReference type="GO" id="GO:0005198">
    <property type="term" value="F:structural molecule activity"/>
    <property type="evidence" value="ECO:0007669"/>
    <property type="project" value="InterPro"/>
</dbReference>
<evidence type="ECO:0000313" key="12">
    <source>
        <dbReference type="Ensembl" id="ENSSAUP00010016881.1"/>
    </source>
</evidence>
<dbReference type="Gene3D" id="1.20.140.150">
    <property type="match status" value="1"/>
</dbReference>
<dbReference type="InterPro" id="IPR004031">
    <property type="entry name" value="PMP22/EMP/MP20/Claudin"/>
</dbReference>
<accession>A0A671UT40</accession>
<protein>
    <submittedName>
        <fullName evidence="12">Claudin 10-like 2</fullName>
    </submittedName>
</protein>
<evidence type="ECO:0000313" key="13">
    <source>
        <dbReference type="Proteomes" id="UP000472265"/>
    </source>
</evidence>
<organism evidence="12 13">
    <name type="scientific">Sparus aurata</name>
    <name type="common">Gilthead sea bream</name>
    <dbReference type="NCBI Taxonomy" id="8175"/>
    <lineage>
        <taxon>Eukaryota</taxon>
        <taxon>Metazoa</taxon>
        <taxon>Chordata</taxon>
        <taxon>Craniata</taxon>
        <taxon>Vertebrata</taxon>
        <taxon>Euteleostomi</taxon>
        <taxon>Actinopterygii</taxon>
        <taxon>Neopterygii</taxon>
        <taxon>Teleostei</taxon>
        <taxon>Neoteleostei</taxon>
        <taxon>Acanthomorphata</taxon>
        <taxon>Eupercaria</taxon>
        <taxon>Spariformes</taxon>
        <taxon>Sparidae</taxon>
        <taxon>Sparus</taxon>
    </lineage>
</organism>
<dbReference type="GO" id="GO:0005923">
    <property type="term" value="C:bicellular tight junction"/>
    <property type="evidence" value="ECO:0007669"/>
    <property type="project" value="UniProtKB-SubCell"/>
</dbReference>
<dbReference type="InterPro" id="IPR006187">
    <property type="entry name" value="Claudin"/>
</dbReference>
<comment type="similarity">
    <text evidence="3">Belongs to the claudin family.</text>
</comment>
<keyword evidence="13" id="KW-1185">Reference proteome</keyword>
<dbReference type="PROSITE" id="PS01346">
    <property type="entry name" value="CLAUDIN"/>
    <property type="match status" value="1"/>
</dbReference>
<gene>
    <name evidence="12" type="primary">cldn10l2</name>
</gene>
<feature type="transmembrane region" description="Helical" evidence="11">
    <location>
        <begin position="85"/>
        <end position="108"/>
    </location>
</feature>
<reference evidence="12" key="2">
    <citation type="submission" date="2025-08" db="UniProtKB">
        <authorList>
            <consortium name="Ensembl"/>
        </authorList>
    </citation>
    <scope>IDENTIFICATION</scope>
</reference>
<keyword evidence="4" id="KW-0796">Tight junction</keyword>
<sequence length="290" mass="32390">MRKRLIQIFGFLITSLGWLFVLCTMAMDFWRISQLGGQGGSFIIKVAWYWSNLWKDCFTDSTAVTNCRDFGVLWAVTPYVQGVRGLLMCGLTLGFFAVVLCFVGMDCTYIGGADKTKDKLLFSGAVFHVAGSFASSIGYDLGPPIFLGLVGCFLILLGAMFYAVTVCRVICPERYLNSSIFSLFSVTDEFIPHNKLCICFGLTVKWYMPMEDAHTCPLAPEEEPCTPDTTNPLGCTDLTQAQDNQAAPRSQRSLRQRRQKTRKGMPLCSDQMCKHKKQLQISLTISTYLS</sequence>
<keyword evidence="9 11" id="KW-0472">Membrane</keyword>
<feature type="transmembrane region" description="Helical" evidence="11">
    <location>
        <begin position="120"/>
        <end position="139"/>
    </location>
</feature>
<evidence type="ECO:0000256" key="2">
    <source>
        <dbReference type="ARBA" id="ARBA00004651"/>
    </source>
</evidence>
<evidence type="ECO:0000256" key="4">
    <source>
        <dbReference type="ARBA" id="ARBA00022427"/>
    </source>
</evidence>
<evidence type="ECO:0000256" key="6">
    <source>
        <dbReference type="ARBA" id="ARBA00022692"/>
    </source>
</evidence>
<dbReference type="GeneTree" id="ENSGT00940000166809"/>
<keyword evidence="7" id="KW-0965">Cell junction</keyword>
<evidence type="ECO:0000256" key="7">
    <source>
        <dbReference type="ARBA" id="ARBA00022949"/>
    </source>
</evidence>
<feature type="compositionally biased region" description="Basic residues" evidence="10">
    <location>
        <begin position="252"/>
        <end position="263"/>
    </location>
</feature>
<reference evidence="12" key="1">
    <citation type="submission" date="2021-04" db="EMBL/GenBank/DDBJ databases">
        <authorList>
            <consortium name="Wellcome Sanger Institute Data Sharing"/>
        </authorList>
    </citation>
    <scope>NUCLEOTIDE SEQUENCE [LARGE SCALE GENOMIC DNA]</scope>
</reference>
<dbReference type="OMA" id="CLYINRI"/>
<dbReference type="PANTHER" id="PTHR12002">
    <property type="entry name" value="CLAUDIN"/>
    <property type="match status" value="1"/>
</dbReference>
<proteinExistence type="inferred from homology"/>
<keyword evidence="5" id="KW-1003">Cell membrane</keyword>